<dbReference type="GO" id="GO:0016887">
    <property type="term" value="F:ATP hydrolysis activity"/>
    <property type="evidence" value="ECO:0007669"/>
    <property type="project" value="InterPro"/>
</dbReference>
<gene>
    <name evidence="7" type="primary">mntA</name>
    <name evidence="7" type="ORF">SCTW_057</name>
</gene>
<name>A0A9Y1I225_9RHOD</name>
<organism evidence="7">
    <name type="scientific">Sciadococcus taiwanensis</name>
    <dbReference type="NCBI Taxonomy" id="3028030"/>
    <lineage>
        <taxon>Eukaryota</taxon>
        <taxon>Rhodophyta</taxon>
        <taxon>Bangiophyceae</taxon>
        <taxon>Cavernulicolales</taxon>
        <taxon>Cavernulicolaceae</taxon>
        <taxon>Sciadococcus</taxon>
    </lineage>
</organism>
<evidence type="ECO:0000313" key="7">
    <source>
        <dbReference type="EMBL" id="WDA98839.1"/>
    </source>
</evidence>
<feature type="domain" description="ABC transporter" evidence="6">
    <location>
        <begin position="12"/>
        <end position="245"/>
    </location>
</feature>
<dbReference type="CDD" id="cd03235">
    <property type="entry name" value="ABC_Metallic_Cations"/>
    <property type="match status" value="1"/>
</dbReference>
<keyword evidence="7" id="KW-0934">Plastid</keyword>
<dbReference type="InterPro" id="IPR003439">
    <property type="entry name" value="ABC_transporter-like_ATP-bd"/>
</dbReference>
<keyword evidence="5 7" id="KW-0067">ATP-binding</keyword>
<evidence type="ECO:0000259" key="6">
    <source>
        <dbReference type="PROSITE" id="PS50893"/>
    </source>
</evidence>
<keyword evidence="4" id="KW-0547">Nucleotide-binding</keyword>
<dbReference type="InterPro" id="IPR003593">
    <property type="entry name" value="AAA+_ATPase"/>
</dbReference>
<dbReference type="PROSITE" id="PS00211">
    <property type="entry name" value="ABC_TRANSPORTER_1"/>
    <property type="match status" value="1"/>
</dbReference>
<evidence type="ECO:0000256" key="2">
    <source>
        <dbReference type="ARBA" id="ARBA00014334"/>
    </source>
</evidence>
<dbReference type="GO" id="GO:0005524">
    <property type="term" value="F:ATP binding"/>
    <property type="evidence" value="ECO:0007669"/>
    <property type="project" value="UniProtKB-KW"/>
</dbReference>
<evidence type="ECO:0000256" key="1">
    <source>
        <dbReference type="ARBA" id="ARBA00005417"/>
    </source>
</evidence>
<dbReference type="Gene3D" id="3.40.50.300">
    <property type="entry name" value="P-loop containing nucleotide triphosphate hydrolases"/>
    <property type="match status" value="1"/>
</dbReference>
<proteinExistence type="inferred from homology"/>
<dbReference type="SUPFAM" id="SSF52540">
    <property type="entry name" value="P-loop containing nucleoside triphosphate hydrolases"/>
    <property type="match status" value="1"/>
</dbReference>
<accession>A0A9Y1I225</accession>
<dbReference type="InterPro" id="IPR050153">
    <property type="entry name" value="Metal_Ion_Import_ABC"/>
</dbReference>
<evidence type="ECO:0000256" key="3">
    <source>
        <dbReference type="ARBA" id="ARBA00022448"/>
    </source>
</evidence>
<protein>
    <recommendedName>
        <fullName evidence="2">Probable ATP-dependent transporter ycf16</fullName>
    </recommendedName>
</protein>
<dbReference type="PANTHER" id="PTHR42734">
    <property type="entry name" value="METAL TRANSPORT SYSTEM ATP-BINDING PROTEIN TM_0124-RELATED"/>
    <property type="match status" value="1"/>
</dbReference>
<dbReference type="EMBL" id="OP616811">
    <property type="protein sequence ID" value="WDA98839.1"/>
    <property type="molecule type" value="Genomic_DNA"/>
</dbReference>
<dbReference type="FunFam" id="3.40.50.300:FF:000134">
    <property type="entry name" value="Iron-enterobactin ABC transporter ATP-binding protein"/>
    <property type="match status" value="1"/>
</dbReference>
<dbReference type="InterPro" id="IPR017871">
    <property type="entry name" value="ABC_transporter-like_CS"/>
</dbReference>
<keyword evidence="3" id="KW-0813">Transport</keyword>
<dbReference type="AlphaFoldDB" id="A0A9Y1I225"/>
<dbReference type="PROSITE" id="PS50893">
    <property type="entry name" value="ABC_TRANSPORTER_2"/>
    <property type="match status" value="1"/>
</dbReference>
<dbReference type="Pfam" id="PF00005">
    <property type="entry name" value="ABC_tran"/>
    <property type="match status" value="1"/>
</dbReference>
<dbReference type="InterPro" id="IPR027417">
    <property type="entry name" value="P-loop_NTPase"/>
</dbReference>
<reference evidence="7" key="1">
    <citation type="journal article" date="2023" name="J. Phycol.">
        <title>Revised classification of the Cyanidiophyceae based on plastid genome data with descriptions of the Cavernulicolales ord. nov. and Galdieriales ord. nov. (Rhodophyta).</title>
        <authorList>
            <person name="Park S.I."/>
            <person name="Cho C.H."/>
            <person name="Ciniglia C."/>
            <person name="Huang T.Y."/>
            <person name="Liu S.L."/>
            <person name="Bustamante D.E."/>
            <person name="Calderon M.S."/>
            <person name="Mansilla A."/>
            <person name="McDermott T."/>
            <person name="Andersen R.A."/>
            <person name="Yoon H.S."/>
        </authorList>
    </citation>
    <scope>NUCLEOTIDE SEQUENCE</scope>
</reference>
<sequence length="246" mass="28194">MSMIHKAHTIQLLIKNLNVYYRQKRILKDINFQVSTGKIIGIIGPNGAGKSTLFKVLLDINHKNSGRIIFNQEALSKYKKEIAYIPQRSQIDWNYPITVWEIVMMGQIASIGWLGNFSNSPNNLINYALSRLGIKHLQNSRIGELSGGQQQRVFLARAIAQQANIFFLDEPFIGLDYKTQEIILNLLRELASKENKLILIINHDLGEIINYFDELLLLNKTILKQDKPKKVLQSKFLTLAYEGELE</sequence>
<evidence type="ECO:0000256" key="5">
    <source>
        <dbReference type="ARBA" id="ARBA00022840"/>
    </source>
</evidence>
<comment type="similarity">
    <text evidence="1">Belongs to the ABC transporter superfamily.</text>
</comment>
<dbReference type="SMART" id="SM00382">
    <property type="entry name" value="AAA"/>
    <property type="match status" value="1"/>
</dbReference>
<dbReference type="PANTHER" id="PTHR42734:SF5">
    <property type="entry name" value="IRON TRANSPORT SYSTEM ATP-BINDING PROTEIN HI_0361-RELATED"/>
    <property type="match status" value="1"/>
</dbReference>
<geneLocation type="plastid" evidence="7"/>
<evidence type="ECO:0000256" key="4">
    <source>
        <dbReference type="ARBA" id="ARBA00022741"/>
    </source>
</evidence>